<name>A0A1E7F578_9STRA</name>
<gene>
    <name evidence="1" type="ORF">FRACYDRAFT_276002</name>
</gene>
<evidence type="ECO:0000313" key="2">
    <source>
        <dbReference type="Proteomes" id="UP000095751"/>
    </source>
</evidence>
<dbReference type="InParanoid" id="A0A1E7F578"/>
<dbReference type="Proteomes" id="UP000095751">
    <property type="component" value="Unassembled WGS sequence"/>
</dbReference>
<protein>
    <submittedName>
        <fullName evidence="1">Uncharacterized protein</fullName>
    </submittedName>
</protein>
<accession>A0A1E7F578</accession>
<dbReference type="OrthoDB" id="40695at2759"/>
<dbReference type="AlphaFoldDB" id="A0A1E7F578"/>
<proteinExistence type="predicted"/>
<keyword evidence="2" id="KW-1185">Reference proteome</keyword>
<evidence type="ECO:0000313" key="1">
    <source>
        <dbReference type="EMBL" id="OEU13297.1"/>
    </source>
</evidence>
<dbReference type="EMBL" id="KV784361">
    <property type="protein sequence ID" value="OEU13297.1"/>
    <property type="molecule type" value="Genomic_DNA"/>
</dbReference>
<sequence>MKGLTVKLTITQKDVDQTNDTKSSNNSIAKSLCGLSLEDSTTSTIATTKLYDKEEEEEEVEEDDNPDLVKMYDMTVESGGKFSRKATWSDLNRFTGQEMNPDVLRDWVVHYQETCFPEAATKPNHIPEKCYIKDENGGTIYKDFGWKPIKLNLNSGKVDVKEQWTKEVYLESFPLDYSTNIDNILLLDKCDKEVTSILRKSKLAGHPLALEMMKTDSKIITEFQGINSVTFGVLGNNKPSEKDGETGDEVWKDVKTLRALLQDMDLPKRTGNSREACVNVVAKESYLKARIYYKAFFSNDVATDHPGKFEDKQFWCWPIKYLFQYNDVPNAALIYEDIELRFFTDVKLEMNNKEWEWIKDDLGGWKKQYNNSS</sequence>
<dbReference type="KEGG" id="fcy:FRACYDRAFT_276002"/>
<reference evidence="1 2" key="1">
    <citation type="submission" date="2016-09" db="EMBL/GenBank/DDBJ databases">
        <title>Extensive genetic diversity and differential bi-allelic expression allows diatom success in the polar Southern Ocean.</title>
        <authorList>
            <consortium name="DOE Joint Genome Institute"/>
            <person name="Mock T."/>
            <person name="Otillar R.P."/>
            <person name="Strauss J."/>
            <person name="Dupont C."/>
            <person name="Frickenhaus S."/>
            <person name="Maumus F."/>
            <person name="Mcmullan M."/>
            <person name="Sanges R."/>
            <person name="Schmutz J."/>
            <person name="Toseland A."/>
            <person name="Valas R."/>
            <person name="Veluchamy A."/>
            <person name="Ward B.J."/>
            <person name="Allen A."/>
            <person name="Barry K."/>
            <person name="Falciatore A."/>
            <person name="Ferrante M."/>
            <person name="Fortunato A.E."/>
            <person name="Gloeckner G."/>
            <person name="Gruber A."/>
            <person name="Hipkin R."/>
            <person name="Janech M."/>
            <person name="Kroth P."/>
            <person name="Leese F."/>
            <person name="Lindquist E."/>
            <person name="Lyon B.R."/>
            <person name="Martin J."/>
            <person name="Mayer C."/>
            <person name="Parker M."/>
            <person name="Quesneville H."/>
            <person name="Raymond J."/>
            <person name="Uhlig C."/>
            <person name="Valentin K.U."/>
            <person name="Worden A.Z."/>
            <person name="Armbrust E.V."/>
            <person name="Bowler C."/>
            <person name="Green B."/>
            <person name="Moulton V."/>
            <person name="Van Oosterhout C."/>
            <person name="Grigoriev I."/>
        </authorList>
    </citation>
    <scope>NUCLEOTIDE SEQUENCE [LARGE SCALE GENOMIC DNA]</scope>
    <source>
        <strain evidence="1 2">CCMP1102</strain>
    </source>
</reference>
<organism evidence="1 2">
    <name type="scientific">Fragilariopsis cylindrus CCMP1102</name>
    <dbReference type="NCBI Taxonomy" id="635003"/>
    <lineage>
        <taxon>Eukaryota</taxon>
        <taxon>Sar</taxon>
        <taxon>Stramenopiles</taxon>
        <taxon>Ochrophyta</taxon>
        <taxon>Bacillariophyta</taxon>
        <taxon>Bacillariophyceae</taxon>
        <taxon>Bacillariophycidae</taxon>
        <taxon>Bacillariales</taxon>
        <taxon>Bacillariaceae</taxon>
        <taxon>Fragilariopsis</taxon>
    </lineage>
</organism>